<dbReference type="RefSeq" id="WP_051160966.1">
    <property type="nucleotide sequence ID" value="NZ_JACHIT010000001.1"/>
</dbReference>
<dbReference type="SUPFAM" id="SSF52540">
    <property type="entry name" value="P-loop containing nucleoside triphosphate hydrolases"/>
    <property type="match status" value="1"/>
</dbReference>
<dbReference type="AlphaFoldDB" id="A0A7W9PCG6"/>
<evidence type="ECO:0000313" key="2">
    <source>
        <dbReference type="Proteomes" id="UP000540412"/>
    </source>
</evidence>
<proteinExistence type="predicted"/>
<dbReference type="Gene3D" id="3.40.50.300">
    <property type="entry name" value="P-loop containing nucleotide triphosphate hydrolases"/>
    <property type="match status" value="1"/>
</dbReference>
<evidence type="ECO:0000313" key="1">
    <source>
        <dbReference type="EMBL" id="MBB5913118.1"/>
    </source>
</evidence>
<organism evidence="1 2">
    <name type="scientific">Nocardia transvalensis</name>
    <dbReference type="NCBI Taxonomy" id="37333"/>
    <lineage>
        <taxon>Bacteria</taxon>
        <taxon>Bacillati</taxon>
        <taxon>Actinomycetota</taxon>
        <taxon>Actinomycetes</taxon>
        <taxon>Mycobacteriales</taxon>
        <taxon>Nocardiaceae</taxon>
        <taxon>Nocardia</taxon>
    </lineage>
</organism>
<protein>
    <submittedName>
        <fullName evidence="1">Uncharacterized protein</fullName>
    </submittedName>
</protein>
<dbReference type="SUPFAM" id="SSF51569">
    <property type="entry name" value="Aldolase"/>
    <property type="match status" value="1"/>
</dbReference>
<dbReference type="InterPro" id="IPR013785">
    <property type="entry name" value="Aldolase_TIM"/>
</dbReference>
<dbReference type="InterPro" id="IPR027417">
    <property type="entry name" value="P-loop_NTPase"/>
</dbReference>
<accession>A0A7W9PCG6</accession>
<dbReference type="EMBL" id="JACHIT010000001">
    <property type="protein sequence ID" value="MBB5913118.1"/>
    <property type="molecule type" value="Genomic_DNA"/>
</dbReference>
<gene>
    <name evidence="1" type="ORF">BJY24_001985</name>
</gene>
<keyword evidence="2" id="KW-1185">Reference proteome</keyword>
<name>A0A7W9PCG6_9NOCA</name>
<dbReference type="Gene3D" id="3.20.20.70">
    <property type="entry name" value="Aldolase class I"/>
    <property type="match status" value="1"/>
</dbReference>
<sequence>MASAIEFEQLAAAGQIIYSNTRYDSTYIIDQPELSRIIAAGEIPVLHVGQPEAIDALLATAPTIRWVVVELWCPREVAAERAAARGTNDTAERLAVWDATPRLAVADAQIDTSTVDPAAAARKIMEAVAAAKCSIVVPTMHLVHPDGTVDLAATRRHAVAAAESWVDFFLINGSTTAGSELTNMERAAVLDIWLEAADPGRLLACAWSAEDVATAADRHVTPMAVLQANTQIAAEQFLQALPPGSTIYSHPMFGRTFDAKLAAWARSMGHLPSGGKLAKIRPDETAEIHRTAPEFTIWDGSARRIQRSVAAGAAGVVATTLSAMLTDLPPRSLARIQPTIDAVQATLDQLPDRTAKRRWILDQIEV</sequence>
<comment type="caution">
    <text evidence="1">The sequence shown here is derived from an EMBL/GenBank/DDBJ whole genome shotgun (WGS) entry which is preliminary data.</text>
</comment>
<dbReference type="Proteomes" id="UP000540412">
    <property type="component" value="Unassembled WGS sequence"/>
</dbReference>
<reference evidence="1 2" key="1">
    <citation type="submission" date="2020-08" db="EMBL/GenBank/DDBJ databases">
        <title>Sequencing the genomes of 1000 actinobacteria strains.</title>
        <authorList>
            <person name="Klenk H.-P."/>
        </authorList>
    </citation>
    <scope>NUCLEOTIDE SEQUENCE [LARGE SCALE GENOMIC DNA]</scope>
    <source>
        <strain evidence="1 2">DSM 43582</strain>
    </source>
</reference>